<dbReference type="AlphaFoldDB" id="A0A847SBH8"/>
<accession>A0A847SBH8</accession>
<evidence type="ECO:0000313" key="3">
    <source>
        <dbReference type="Proteomes" id="UP000552864"/>
    </source>
</evidence>
<dbReference type="PROSITE" id="PS51257">
    <property type="entry name" value="PROKAR_LIPOPROTEIN"/>
    <property type="match status" value="1"/>
</dbReference>
<comment type="caution">
    <text evidence="2">The sequence shown here is derived from an EMBL/GenBank/DDBJ whole genome shotgun (WGS) entry which is preliminary data.</text>
</comment>
<dbReference type="EMBL" id="JABAHZ010000001">
    <property type="protein sequence ID" value="NLR77474.1"/>
    <property type="molecule type" value="Genomic_DNA"/>
</dbReference>
<gene>
    <name evidence="2" type="ORF">HGH91_02490</name>
</gene>
<feature type="chain" id="PRO_5032758959" description="Lipoprotein" evidence="1">
    <location>
        <begin position="24"/>
        <end position="157"/>
    </location>
</feature>
<dbReference type="RefSeq" id="WP_168736872.1">
    <property type="nucleotide sequence ID" value="NZ_JABAHZ010000001.1"/>
</dbReference>
<evidence type="ECO:0008006" key="4">
    <source>
        <dbReference type="Google" id="ProtNLM"/>
    </source>
</evidence>
<organism evidence="2 3">
    <name type="scientific">Chitinophaga eiseniae</name>
    <dbReference type="NCBI Taxonomy" id="634771"/>
    <lineage>
        <taxon>Bacteria</taxon>
        <taxon>Pseudomonadati</taxon>
        <taxon>Bacteroidota</taxon>
        <taxon>Chitinophagia</taxon>
        <taxon>Chitinophagales</taxon>
        <taxon>Chitinophagaceae</taxon>
        <taxon>Chitinophaga</taxon>
    </lineage>
</organism>
<dbReference type="Proteomes" id="UP000552864">
    <property type="component" value="Unassembled WGS sequence"/>
</dbReference>
<keyword evidence="3" id="KW-1185">Reference proteome</keyword>
<feature type="signal peptide" evidence="1">
    <location>
        <begin position="1"/>
        <end position="23"/>
    </location>
</feature>
<reference evidence="2 3" key="1">
    <citation type="submission" date="2020-04" db="EMBL/GenBank/DDBJ databases">
        <authorList>
            <person name="Yin C."/>
        </authorList>
    </citation>
    <scope>NUCLEOTIDE SEQUENCE [LARGE SCALE GENOMIC DNA]</scope>
    <source>
        <strain evidence="2 3">Ak56</strain>
    </source>
</reference>
<sequence>MKKVRVFIPVSLFLILLACGHSAQPPSSATTPVTQLDNVNVGGAVTSFIRDSADFNREFGKEVAFCQFNFTGANHSGKDMAKATAASPNIVDMIANVEKHDIRFTILTTPVITDSTQLHGVADRFIAYVKRDPLFTGFKKYEVNIGIDGAPVQHFNY</sequence>
<evidence type="ECO:0000256" key="1">
    <source>
        <dbReference type="SAM" id="SignalP"/>
    </source>
</evidence>
<keyword evidence="1" id="KW-0732">Signal</keyword>
<evidence type="ECO:0000313" key="2">
    <source>
        <dbReference type="EMBL" id="NLR77474.1"/>
    </source>
</evidence>
<proteinExistence type="predicted"/>
<name>A0A847SBH8_9BACT</name>
<protein>
    <recommendedName>
        <fullName evidence="4">Lipoprotein</fullName>
    </recommendedName>
</protein>